<dbReference type="AlphaFoldDB" id="A0A6B9G9J2"/>
<name>A0A6B9G9J2_PANCY</name>
<dbReference type="InterPro" id="IPR014115">
    <property type="entry name" value="TrbI_Ftype"/>
</dbReference>
<dbReference type="RefSeq" id="WP_208718433.1">
    <property type="nucleotide sequence ID" value="NZ_CP024770.1"/>
</dbReference>
<evidence type="ECO:0000313" key="2">
    <source>
        <dbReference type="Proteomes" id="UP000502005"/>
    </source>
</evidence>
<organism evidence="1 2">
    <name type="scientific">Pantoea cypripedii</name>
    <name type="common">Pectobacterium cypripedii</name>
    <name type="synonym">Erwinia cypripedii</name>
    <dbReference type="NCBI Taxonomy" id="55209"/>
    <lineage>
        <taxon>Bacteria</taxon>
        <taxon>Pseudomonadati</taxon>
        <taxon>Pseudomonadota</taxon>
        <taxon>Gammaproteobacteria</taxon>
        <taxon>Enterobacterales</taxon>
        <taxon>Erwiniaceae</taxon>
        <taxon>Pantoea</taxon>
    </lineage>
</organism>
<accession>A0A6B9G9J2</accession>
<geneLocation type="plasmid" evidence="2">
    <name>pne1b</name>
</geneLocation>
<reference evidence="1 2" key="1">
    <citation type="submission" date="2017-11" db="EMBL/GenBank/DDBJ databases">
        <title>Genome sequence of Pantoea cypripedii NE1.</title>
        <authorList>
            <person name="Nascimento F.X."/>
        </authorList>
    </citation>
    <scope>NUCLEOTIDE SEQUENCE [LARGE SCALE GENOMIC DNA]</scope>
    <source>
        <strain evidence="1 2">NE1</strain>
        <plasmid evidence="2">pne1b</plasmid>
    </source>
</reference>
<protein>
    <submittedName>
        <fullName evidence="1">Type-F conjugative transfer system protein TrbI</fullName>
    </submittedName>
</protein>
<proteinExistence type="predicted"/>
<dbReference type="Pfam" id="PF09677">
    <property type="entry name" value="TrbI_Ftype"/>
    <property type="match status" value="1"/>
</dbReference>
<dbReference type="EMBL" id="CP024770">
    <property type="protein sequence ID" value="QGY32533.1"/>
    <property type="molecule type" value="Genomic_DNA"/>
</dbReference>
<sequence>MTLRHLVLTGLCSALASLGLCTALWLMLLRPPGVVAFDMKGTMNAFTRQSAGLELTDEQRKQLVARFNRQLTSVTEQYARELRVSILVSPAAVAGVPDVTRDIQARLAREMQASDLP</sequence>
<evidence type="ECO:0000313" key="1">
    <source>
        <dbReference type="EMBL" id="QGY32533.1"/>
    </source>
</evidence>
<dbReference type="NCBIfam" id="TIGR02744">
    <property type="entry name" value="TrbI_Ftype"/>
    <property type="match status" value="1"/>
</dbReference>
<gene>
    <name evidence="1" type="primary">trbI</name>
    <name evidence="1" type="ORF">CUN67_26595</name>
</gene>
<dbReference type="Proteomes" id="UP000502005">
    <property type="component" value="Plasmid pNE1B"/>
</dbReference>
<keyword evidence="1" id="KW-0614">Plasmid</keyword>